<dbReference type="RefSeq" id="WP_090974780.1">
    <property type="nucleotide sequence ID" value="NZ_FOLL01000020.1"/>
</dbReference>
<evidence type="ECO:0000313" key="3">
    <source>
        <dbReference type="Proteomes" id="UP000199577"/>
    </source>
</evidence>
<dbReference type="InterPro" id="IPR031977">
    <property type="entry name" value="DUF4783"/>
</dbReference>
<dbReference type="Proteomes" id="UP000199577">
    <property type="component" value="Unassembled WGS sequence"/>
</dbReference>
<name>A0A1I1LCP3_9SPHI</name>
<organism evidence="2 3">
    <name type="scientific">Parapedobacter composti</name>
    <dbReference type="NCBI Taxonomy" id="623281"/>
    <lineage>
        <taxon>Bacteria</taxon>
        <taxon>Pseudomonadati</taxon>
        <taxon>Bacteroidota</taxon>
        <taxon>Sphingobacteriia</taxon>
        <taxon>Sphingobacteriales</taxon>
        <taxon>Sphingobacteriaceae</taxon>
        <taxon>Parapedobacter</taxon>
    </lineage>
</organism>
<accession>A0A1I1LCP3</accession>
<dbReference type="STRING" id="623281.SAMN05421747_12027"/>
<protein>
    <recommendedName>
        <fullName evidence="4">DUF4783 domain-containing protein</fullName>
    </recommendedName>
</protein>
<sequence>MEVKVKRVIKKAGVTITMCFLVIATLAHSNDVIDDIASCIRSANTKELSKYFSSTVSMTLMNDEGIYSRVQAEIILRDFFSKNTPTNVKVAHRLDSNPNFRYVVLNLETSKDAYRVSYKLTHNDNSFQVTEFRVEPIY</sequence>
<evidence type="ECO:0008006" key="4">
    <source>
        <dbReference type="Google" id="ProtNLM"/>
    </source>
</evidence>
<feature type="chain" id="PRO_5011675558" description="DUF4783 domain-containing protein" evidence="1">
    <location>
        <begin position="30"/>
        <end position="138"/>
    </location>
</feature>
<proteinExistence type="predicted"/>
<dbReference type="Pfam" id="PF16022">
    <property type="entry name" value="DUF4783"/>
    <property type="match status" value="1"/>
</dbReference>
<gene>
    <name evidence="2" type="ORF">SAMN05421747_12027</name>
</gene>
<reference evidence="2 3" key="1">
    <citation type="submission" date="2016-10" db="EMBL/GenBank/DDBJ databases">
        <authorList>
            <person name="de Groot N.N."/>
        </authorList>
    </citation>
    <scope>NUCLEOTIDE SEQUENCE [LARGE SCALE GENOMIC DNA]</scope>
    <source>
        <strain evidence="2 3">DSM 22900</strain>
    </source>
</reference>
<dbReference type="AlphaFoldDB" id="A0A1I1LCP3"/>
<dbReference type="Gene3D" id="3.10.450.50">
    <property type="match status" value="1"/>
</dbReference>
<evidence type="ECO:0000313" key="2">
    <source>
        <dbReference type="EMBL" id="SFC70282.1"/>
    </source>
</evidence>
<dbReference type="EMBL" id="FOLL01000020">
    <property type="protein sequence ID" value="SFC70282.1"/>
    <property type="molecule type" value="Genomic_DNA"/>
</dbReference>
<feature type="signal peptide" evidence="1">
    <location>
        <begin position="1"/>
        <end position="29"/>
    </location>
</feature>
<keyword evidence="1" id="KW-0732">Signal</keyword>
<evidence type="ECO:0000256" key="1">
    <source>
        <dbReference type="SAM" id="SignalP"/>
    </source>
</evidence>
<keyword evidence="3" id="KW-1185">Reference proteome</keyword>